<dbReference type="RefSeq" id="XP_017989770.1">
    <property type="nucleotide sequence ID" value="XM_018134281.1"/>
</dbReference>
<evidence type="ECO:0000313" key="12">
    <source>
        <dbReference type="Proteomes" id="UP000243052"/>
    </source>
</evidence>
<comment type="function">
    <text evidence="1 10">Subunit of the oligosaccharyl transferase (OST) complex that catalyzes the initial transfer of a defined glycan (Glc(3)Man(9)GlcNAc(2) in eukaryotes) from the lipid carrier dolichol-pyrophosphate to an asparagine residue within an Asn-X-Ser/Thr consensus motif in nascent polypeptide chains, the first step in protein N-glycosylation. N-glycosylation occurs cotranslationally and the complex associates with the Sec61 complex at the channel-forming translocon complex that mediates protein translocation across the endoplasmic reticulum (ER). All subunits are required for a maximal enzyme activity.</text>
</comment>
<dbReference type="Proteomes" id="UP000243052">
    <property type="component" value="Chromosome viii"/>
</dbReference>
<evidence type="ECO:0000256" key="2">
    <source>
        <dbReference type="ARBA" id="ARBA00004115"/>
    </source>
</evidence>
<keyword evidence="8 10" id="KW-1133">Transmembrane helix</keyword>
<keyword evidence="9 10" id="KW-0472">Membrane</keyword>
<accession>A0A0X8HWH2</accession>
<name>A0A0X8HWH2_9SACH</name>
<dbReference type="PANTHER" id="PTHR21049:SF0">
    <property type="entry name" value="DOLICHYL-DIPHOSPHOOLIGOSACCHARIDE--PROTEIN GLYCOSYLTRANSFERASE SUBUNIT 1"/>
    <property type="match status" value="1"/>
</dbReference>
<evidence type="ECO:0000256" key="8">
    <source>
        <dbReference type="ARBA" id="ARBA00022989"/>
    </source>
</evidence>
<keyword evidence="12" id="KW-1185">Reference proteome</keyword>
<evidence type="ECO:0000256" key="4">
    <source>
        <dbReference type="ARBA" id="ARBA00008905"/>
    </source>
</evidence>
<dbReference type="STRING" id="45286.A0A0X8HWH2"/>
<evidence type="ECO:0000256" key="3">
    <source>
        <dbReference type="ARBA" id="ARBA00004922"/>
    </source>
</evidence>
<feature type="signal peptide" evidence="10">
    <location>
        <begin position="1"/>
        <end position="20"/>
    </location>
</feature>
<evidence type="ECO:0000256" key="1">
    <source>
        <dbReference type="ARBA" id="ARBA00002791"/>
    </source>
</evidence>
<sequence length="468" mass="53246">MLLPQLLGVFVFLFARFAFGATLQTKAAGTWENVAFTRVVNLMRSYPIETVSLTIKNVGSYPESIYYFGLPDSVFDRISVFSARMPDKNAFIESSLYTQKVEQGGVPVSCGVLKLASPIEPNNTIDLEVVFAYNAGSSLTPYPEHISIDTIQMLHLNTSILPYSLYPTVDYRLEFLGSDEYTVLNARPDVSVKKQGSNKLQIGPIKNTKELTPSSLSLVYKHNLPLTRVVNLNRDIWLSHWANTIQFEEYYEVTNDAAKLKGGFSRAEFMNGEYTRKQGTHLLGFEMVLPNESSGHYFTDLVGMVSTFKVFSNRLYLRPRYPLFGGWFYNFTVGWTNELSQFLHSPGEEEHILRVPLLNGPNDIFYDNVKLSFYLPEGASIVSVESPVPIKYKLYKYEKSYLDLNAGRSKVVIGFKNLIDNARDESLFVKYKYSKTNLYMKPLSISLYIFCALMAYFLLKQINLSIEP</sequence>
<protein>
    <recommendedName>
        <fullName evidence="10">Dolichyl-diphosphooligosaccharide--protein glycosyltransferase subunit 1</fullName>
    </recommendedName>
</protein>
<dbReference type="AlphaFoldDB" id="A0A0X8HWH2"/>
<proteinExistence type="inferred from homology"/>
<keyword evidence="5 10" id="KW-0812">Transmembrane</keyword>
<comment type="pathway">
    <text evidence="3 10">Protein modification; protein glycosylation.</text>
</comment>
<keyword evidence="6 10" id="KW-0732">Signal</keyword>
<evidence type="ECO:0000256" key="9">
    <source>
        <dbReference type="ARBA" id="ARBA00023136"/>
    </source>
</evidence>
<dbReference type="GO" id="GO:0008250">
    <property type="term" value="C:oligosaccharyltransferase complex"/>
    <property type="evidence" value="ECO:0007669"/>
    <property type="project" value="UniProtKB-UniRule"/>
</dbReference>
<evidence type="ECO:0000256" key="10">
    <source>
        <dbReference type="RuleBase" id="RU361143"/>
    </source>
</evidence>
<comment type="subcellular location">
    <subcellularLocation>
        <location evidence="2 10">Endoplasmic reticulum membrane</location>
        <topology evidence="2 10">Single-pass type I membrane protein</topology>
    </subcellularLocation>
</comment>
<gene>
    <name evidence="11" type="ORF">AW171_hschr84832</name>
</gene>
<comment type="similarity">
    <text evidence="4 10">Belongs to the OST1 family.</text>
</comment>
<evidence type="ECO:0000256" key="6">
    <source>
        <dbReference type="ARBA" id="ARBA00022729"/>
    </source>
</evidence>
<reference evidence="11 12" key="1">
    <citation type="submission" date="2016-01" db="EMBL/GenBank/DDBJ databases">
        <title>Genome sequence of the yeast Holleya sinecauda.</title>
        <authorList>
            <person name="Dietrich F.S."/>
        </authorList>
    </citation>
    <scope>NUCLEOTIDE SEQUENCE [LARGE SCALE GENOMIC DNA]</scope>
    <source>
        <strain evidence="11 12">ATCC 58844</strain>
    </source>
</reference>
<comment type="subunit">
    <text evidence="10">Component of the oligosaccharyltransferase (OST) complex.</text>
</comment>
<feature type="transmembrane region" description="Helical" evidence="10">
    <location>
        <begin position="438"/>
        <end position="459"/>
    </location>
</feature>
<dbReference type="Pfam" id="PF04597">
    <property type="entry name" value="Ribophorin_I"/>
    <property type="match status" value="1"/>
</dbReference>
<feature type="chain" id="PRO_5006988320" description="Dolichyl-diphosphooligosaccharide--protein glycosyltransferase subunit 1" evidence="10">
    <location>
        <begin position="21"/>
        <end position="468"/>
    </location>
</feature>
<dbReference type="EMBL" id="CP014248">
    <property type="protein sequence ID" value="AMD22774.1"/>
    <property type="molecule type" value="Genomic_DNA"/>
</dbReference>
<evidence type="ECO:0000256" key="7">
    <source>
        <dbReference type="ARBA" id="ARBA00022824"/>
    </source>
</evidence>
<dbReference type="GeneID" id="28726138"/>
<organism evidence="11 12">
    <name type="scientific">Eremothecium sinecaudum</name>
    <dbReference type="NCBI Taxonomy" id="45286"/>
    <lineage>
        <taxon>Eukaryota</taxon>
        <taxon>Fungi</taxon>
        <taxon>Dikarya</taxon>
        <taxon>Ascomycota</taxon>
        <taxon>Saccharomycotina</taxon>
        <taxon>Saccharomycetes</taxon>
        <taxon>Saccharomycetales</taxon>
        <taxon>Saccharomycetaceae</taxon>
        <taxon>Eremothecium</taxon>
    </lineage>
</organism>
<keyword evidence="7 10" id="KW-0256">Endoplasmic reticulum</keyword>
<dbReference type="GO" id="GO:0018279">
    <property type="term" value="P:protein N-linked glycosylation via asparagine"/>
    <property type="evidence" value="ECO:0007669"/>
    <property type="project" value="TreeGrafter"/>
</dbReference>
<dbReference type="InterPro" id="IPR007676">
    <property type="entry name" value="Ribophorin_I"/>
</dbReference>
<dbReference type="PANTHER" id="PTHR21049">
    <property type="entry name" value="RIBOPHORIN I"/>
    <property type="match status" value="1"/>
</dbReference>
<evidence type="ECO:0000313" key="11">
    <source>
        <dbReference type="EMBL" id="AMD22774.1"/>
    </source>
</evidence>
<dbReference type="OrthoDB" id="310030at2759"/>
<dbReference type="UniPathway" id="UPA00378"/>
<evidence type="ECO:0000256" key="5">
    <source>
        <dbReference type="ARBA" id="ARBA00022692"/>
    </source>
</evidence>